<dbReference type="OrthoDB" id="408152at2759"/>
<protein>
    <submittedName>
        <fullName evidence="2">Putative NAD dependent epimerase protein</fullName>
    </submittedName>
</protein>
<dbReference type="STRING" id="77044.A0A1S8AAK0"/>
<feature type="transmembrane region" description="Helical" evidence="1">
    <location>
        <begin position="245"/>
        <end position="269"/>
    </location>
</feature>
<dbReference type="AlphaFoldDB" id="A0A1S8AAK0"/>
<reference evidence="2" key="1">
    <citation type="submission" date="2016-03" db="EMBL/GenBank/DDBJ databases">
        <title>Draft genome sequence of Rosellinia necatrix.</title>
        <authorList>
            <person name="Kanematsu S."/>
        </authorList>
    </citation>
    <scope>NUCLEOTIDE SEQUENCE [LARGE SCALE GENOMIC DNA]</scope>
    <source>
        <strain evidence="2">W97</strain>
    </source>
</reference>
<keyword evidence="1" id="KW-0812">Transmembrane</keyword>
<dbReference type="InterPro" id="IPR040632">
    <property type="entry name" value="Sulfotransfer_4"/>
</dbReference>
<proteinExistence type="predicted"/>
<organism evidence="2">
    <name type="scientific">Rosellinia necatrix</name>
    <name type="common">White root-rot fungus</name>
    <dbReference type="NCBI Taxonomy" id="77044"/>
    <lineage>
        <taxon>Eukaryota</taxon>
        <taxon>Fungi</taxon>
        <taxon>Dikarya</taxon>
        <taxon>Ascomycota</taxon>
        <taxon>Pezizomycotina</taxon>
        <taxon>Sordariomycetes</taxon>
        <taxon>Xylariomycetidae</taxon>
        <taxon>Xylariales</taxon>
        <taxon>Xylariaceae</taxon>
        <taxon>Rosellinia</taxon>
    </lineage>
</organism>
<dbReference type="EMBL" id="DF977509">
    <property type="protein sequence ID" value="GAW27043.1"/>
    <property type="molecule type" value="Genomic_DNA"/>
</dbReference>
<dbReference type="Proteomes" id="UP000054516">
    <property type="component" value="Unassembled WGS sequence"/>
</dbReference>
<keyword evidence="1" id="KW-1133">Transmembrane helix</keyword>
<evidence type="ECO:0000256" key="1">
    <source>
        <dbReference type="SAM" id="Phobius"/>
    </source>
</evidence>
<keyword evidence="1" id="KW-0472">Membrane</keyword>
<evidence type="ECO:0000313" key="3">
    <source>
        <dbReference type="Proteomes" id="UP000054516"/>
    </source>
</evidence>
<gene>
    <name evidence="2" type="ORF">SAMD00023353_6400580</name>
</gene>
<sequence>MSRLIDTLPAPKQVREKKVIVLSRSRVGTFSLYQALGMLGYKPYHMAEVVKGGPTQMGLFEEALRCKYLGAGKPYGKAEFDKWLAEYDVEIPQFFTEEFIKFYPNAHFILTERSLESWTRSMKNTAVPMFTSTRTFPLSVISKLDSFVEAFCSLHVVLETVCYHGKMCDSEEGTKASEGDTLQLAEKAKALAPSDRLLVAKLEDGFGWEQICPFLGHPIPETRYPRGNAPEEFKKMGDELLGPRILRAGIMALSTALVPVLGVGAWYYVRAIKRQ</sequence>
<dbReference type="PANTHER" id="PTHR36978">
    <property type="entry name" value="P-LOOP CONTAINING NUCLEOTIDE TRIPHOSPHATE HYDROLASE"/>
    <property type="match status" value="1"/>
</dbReference>
<dbReference type="InterPro" id="IPR027417">
    <property type="entry name" value="P-loop_NTPase"/>
</dbReference>
<dbReference type="Pfam" id="PF17784">
    <property type="entry name" value="Sulfotransfer_4"/>
    <property type="match status" value="1"/>
</dbReference>
<keyword evidence="3" id="KW-1185">Reference proteome</keyword>
<evidence type="ECO:0000313" key="2">
    <source>
        <dbReference type="EMBL" id="GAW27043.1"/>
    </source>
</evidence>
<name>A0A1S8AAK0_ROSNE</name>
<accession>A0A1S8AAK0</accession>
<dbReference type="OMA" id="FDCLMEI"/>
<dbReference type="SUPFAM" id="SSF52540">
    <property type="entry name" value="P-loop containing nucleoside triphosphate hydrolases"/>
    <property type="match status" value="1"/>
</dbReference>
<dbReference type="PANTHER" id="PTHR36978:SF4">
    <property type="entry name" value="P-LOOP CONTAINING NUCLEOSIDE TRIPHOSPHATE HYDROLASE PROTEIN"/>
    <property type="match status" value="1"/>
</dbReference>
<dbReference type="Gene3D" id="3.40.50.300">
    <property type="entry name" value="P-loop containing nucleotide triphosphate hydrolases"/>
    <property type="match status" value="1"/>
</dbReference>